<gene>
    <name evidence="2" type="ORF">P4S50_06980</name>
</gene>
<keyword evidence="3" id="KW-1185">Reference proteome</keyword>
<dbReference type="InterPro" id="IPR017850">
    <property type="entry name" value="Alkaline_phosphatase_core_sf"/>
</dbReference>
<evidence type="ECO:0000259" key="1">
    <source>
        <dbReference type="Pfam" id="PF00884"/>
    </source>
</evidence>
<dbReference type="InterPro" id="IPR047838">
    <property type="entry name" value="STM4013-like"/>
</dbReference>
<evidence type="ECO:0000313" key="3">
    <source>
        <dbReference type="Proteomes" id="UP001222800"/>
    </source>
</evidence>
<dbReference type="SUPFAM" id="SSF53649">
    <property type="entry name" value="Alkaline phosphatase-like"/>
    <property type="match status" value="1"/>
</dbReference>
<keyword evidence="2" id="KW-0378">Hydrolase</keyword>
<organism evidence="2 3">
    <name type="scientific">Tepidibacter hydrothermalis</name>
    <dbReference type="NCBI Taxonomy" id="3036126"/>
    <lineage>
        <taxon>Bacteria</taxon>
        <taxon>Bacillati</taxon>
        <taxon>Bacillota</taxon>
        <taxon>Clostridia</taxon>
        <taxon>Peptostreptococcales</taxon>
        <taxon>Peptostreptococcaceae</taxon>
        <taxon>Tepidibacter</taxon>
    </lineage>
</organism>
<dbReference type="Proteomes" id="UP001222800">
    <property type="component" value="Chromosome"/>
</dbReference>
<dbReference type="RefSeq" id="WP_277733995.1">
    <property type="nucleotide sequence ID" value="NZ_CP120733.1"/>
</dbReference>
<protein>
    <submittedName>
        <fullName evidence="2">STM4013/SEN3800 family hydrolase</fullName>
    </submittedName>
</protein>
<dbReference type="InterPro" id="IPR000917">
    <property type="entry name" value="Sulfatase_N"/>
</dbReference>
<accession>A0ABY8EFT0</accession>
<feature type="domain" description="Sulfatase N-terminal" evidence="1">
    <location>
        <begin position="53"/>
        <end position="271"/>
    </location>
</feature>
<name>A0ABY8EFT0_9FIRM</name>
<dbReference type="NCBIfam" id="NF038075">
    <property type="entry name" value="fam_STM4013"/>
    <property type="match status" value="1"/>
</dbReference>
<dbReference type="Pfam" id="PF00884">
    <property type="entry name" value="Sulfatase"/>
    <property type="match status" value="1"/>
</dbReference>
<reference evidence="2 3" key="1">
    <citation type="submission" date="2023-03" db="EMBL/GenBank/DDBJ databases">
        <title>Complete genome sequence of Tepidibacter sp. SWIR-1, isolated from a deep-sea hydrothermal vent.</title>
        <authorList>
            <person name="Li X."/>
        </authorList>
    </citation>
    <scope>NUCLEOTIDE SEQUENCE [LARGE SCALE GENOMIC DNA]</scope>
    <source>
        <strain evidence="2 3">SWIR-1</strain>
    </source>
</reference>
<dbReference type="EMBL" id="CP120733">
    <property type="protein sequence ID" value="WFD11814.1"/>
    <property type="molecule type" value="Genomic_DNA"/>
</dbReference>
<dbReference type="Gene3D" id="3.40.720.10">
    <property type="entry name" value="Alkaline Phosphatase, subunit A"/>
    <property type="match status" value="1"/>
</dbReference>
<evidence type="ECO:0000313" key="2">
    <source>
        <dbReference type="EMBL" id="WFD11814.1"/>
    </source>
</evidence>
<sequence length="281" mass="32473">MINMNEVVGKDDILFLTLDTLRYDVAQAEYLAGNLPNLCKDSGWEKRHTPGNFTYSAHHSFFGGFLPSPVEYVPIHERELLFFMKNKGLKALKNDNAFLFETSNFVEGLASEGYKTICIGGVIFFSKMNELCSVLPNMFQESYWKPRFGVTNPKSPEYQVDLALKKLKELDKDERVFLFINISAIHGPNYFYLDKYKNKTDAYDSSKNILASKLDCVESQRAALRYVDKCLEPLFEYMRERNRTFCIALSDHGTCYGEDGYEGHNLAHEIVWNVPYKQFFL</sequence>
<dbReference type="GO" id="GO:0016787">
    <property type="term" value="F:hydrolase activity"/>
    <property type="evidence" value="ECO:0007669"/>
    <property type="project" value="UniProtKB-KW"/>
</dbReference>
<proteinExistence type="predicted"/>